<dbReference type="KEGG" id="pgab:PGSY75_1477600"/>
<feature type="non-terminal residue" evidence="2">
    <location>
        <position position="1"/>
    </location>
</feature>
<dbReference type="GeneID" id="29779045"/>
<dbReference type="VEuPathDB" id="PlasmoDB:PGABG01_0800800"/>
<name>A0A151LBK0_9APIC</name>
<evidence type="ECO:0000313" key="2">
    <source>
        <dbReference type="EMBL" id="KYN96350.1"/>
    </source>
</evidence>
<protein>
    <submittedName>
        <fullName evidence="2">Surface-associated interspersed protein 14.1 (SURFIN 14.1)</fullName>
    </submittedName>
</protein>
<dbReference type="VEuPathDB" id="PlasmoDB:PGSY75_1477600"/>
<evidence type="ECO:0000313" key="3">
    <source>
        <dbReference type="Proteomes" id="UP000076004"/>
    </source>
</evidence>
<accession>A0A151LBK0</accession>
<comment type="caution">
    <text evidence="2">The sequence shown here is derived from an EMBL/GenBank/DDBJ whole genome shotgun (WGS) entry which is preliminary data.</text>
</comment>
<organism evidence="2 3">
    <name type="scientific">Plasmodium gaboni</name>
    <dbReference type="NCBI Taxonomy" id="647221"/>
    <lineage>
        <taxon>Eukaryota</taxon>
        <taxon>Sar</taxon>
        <taxon>Alveolata</taxon>
        <taxon>Apicomplexa</taxon>
        <taxon>Aconoidasida</taxon>
        <taxon>Haemosporida</taxon>
        <taxon>Plasmodiidae</taxon>
        <taxon>Plasmodium</taxon>
        <taxon>Plasmodium (Laverania)</taxon>
    </lineage>
</organism>
<evidence type="ECO:0000259" key="1">
    <source>
        <dbReference type="Pfam" id="PF12879"/>
    </source>
</evidence>
<dbReference type="Pfam" id="PF12879">
    <property type="entry name" value="SICA_C"/>
    <property type="match status" value="1"/>
</dbReference>
<dbReference type="AlphaFoldDB" id="A0A151LBK0"/>
<dbReference type="EMBL" id="LVLB01000015">
    <property type="protein sequence ID" value="KYN96350.1"/>
    <property type="molecule type" value="Genomic_DNA"/>
</dbReference>
<proteinExistence type="predicted"/>
<reference evidence="2 3" key="1">
    <citation type="journal article" date="2016" name="Nat. Commun.">
        <title>Genomes of cryptic chimpanzee Plasmodium species reveal key evolutionary events leading to human malaria.</title>
        <authorList>
            <person name="Sundararaman S.A."/>
            <person name="Plenderleith L.J."/>
            <person name="Liu W."/>
            <person name="Loy D.E."/>
            <person name="Learn G.H."/>
            <person name="Li Y."/>
            <person name="Shaw K.S."/>
            <person name="Ayouba A."/>
            <person name="Peeters M."/>
            <person name="Speede S."/>
            <person name="Shaw G.M."/>
            <person name="Bushman F.D."/>
            <person name="Brisson D."/>
            <person name="Rayner J.C."/>
            <person name="Sharp P.M."/>
            <person name="Hahn B.H."/>
        </authorList>
    </citation>
    <scope>NUCLEOTIDE SEQUENCE [LARGE SCALE GENOMIC DNA]</scope>
    <source>
        <strain evidence="2 3">SY75</strain>
    </source>
</reference>
<dbReference type="RefSeq" id="XP_018639816.1">
    <property type="nucleotide sequence ID" value="XM_018788444.1"/>
</dbReference>
<dbReference type="InterPro" id="IPR024288">
    <property type="entry name" value="SICA_C"/>
</dbReference>
<gene>
    <name evidence="2" type="ORF">PGSY75_1477600</name>
</gene>
<dbReference type="Proteomes" id="UP000076004">
    <property type="component" value="Chromosome 14"/>
</dbReference>
<feature type="domain" description="Schizont-infected cell agglutination C-terminal" evidence="1">
    <location>
        <begin position="137"/>
        <end position="182"/>
    </location>
</feature>
<sequence>EEYERMITIVDEMKKGFLICDKGKNYKKWKNEEWYNNLKNEWIKEEDKFIDTTDFIEKDEIYKDYLLNNPLIEVEKGVLLKHWKDMYIKWIDEDNERDWLRIAIDKNNINTDEMNEDINRMIELNKLKDYSNELHDNKRIKWKTIIEIHMEVLNDCKNEEWEMNKGDFLEICLEEFGNIENKEYSNIINNMLMVGELEYKYLNMDVIDRQNNMWNIWIERHRYMLEKWKKEKWFIILKENWKNEENKYMRKAYLELLISLREDVKNPLLQRQKIIWRKWIAKNLYHIESNVIKKWFDKLLEEIERKGVIDLDECKNLMQLEENDEYLEELKEHRKKKLICIIWIKIYMMIIEEHKKEEYLESKEIFLDTCVDELKRKENLEVDELYMDDMKKSILLNDQKEEIEKLKMKKWYKDLKKEWIIEEDRYFRSIINEEHDEEYKDIIRKPLRDVEKKISKKHWDDIQLKWIDEDNERDWLKIARNENEEDNYAYARNRKRKYMNIYSEYYKRNKKKSGNNICEKISKINIEKEILNHDMENTYQEADDYKLKNEYFDICFDLLKEGNMYYTNLWIKNKTIDDSYEYLDNILNKMLEKHKLLLYNMKEKNKILIDELEKEEWFINLWNDWNEERNNHMKNIPYKYNITLFVEDELKYLYIEEEKEIWKEWILKNINNIEEWEHEYWFNDLLERYEMFKIDFSDEIYSIELENYLKEKILKIALLIDIFMAILNTSFNEVSEATNEYFTKSEMENIEYDKTYDYNDEEEKIKIREWFEKCVTETQNGMIDKKNKMRKVSFPKELEEKGIMSENLEGETSIYNKQLIEQKMNILKESYSRNGDNKSMQ</sequence>